<evidence type="ECO:0000313" key="9">
    <source>
        <dbReference type="Proteomes" id="UP001216150"/>
    </source>
</evidence>
<dbReference type="Proteomes" id="UP001216150">
    <property type="component" value="Unassembled WGS sequence"/>
</dbReference>
<evidence type="ECO:0000256" key="6">
    <source>
        <dbReference type="SAM" id="SignalP"/>
    </source>
</evidence>
<dbReference type="GO" id="GO:0016020">
    <property type="term" value="C:membrane"/>
    <property type="evidence" value="ECO:0007669"/>
    <property type="project" value="InterPro"/>
</dbReference>
<feature type="signal peptide" evidence="6">
    <location>
        <begin position="1"/>
        <end position="32"/>
    </location>
</feature>
<feature type="compositionally biased region" description="Low complexity" evidence="5">
    <location>
        <begin position="144"/>
        <end position="155"/>
    </location>
</feature>
<feature type="compositionally biased region" description="Low complexity" evidence="5">
    <location>
        <begin position="662"/>
        <end position="673"/>
    </location>
</feature>
<dbReference type="GO" id="GO:0005737">
    <property type="term" value="C:cytoplasm"/>
    <property type="evidence" value="ECO:0007669"/>
    <property type="project" value="TreeGrafter"/>
</dbReference>
<keyword evidence="4" id="KW-0472">Membrane</keyword>
<dbReference type="PROSITE" id="PS51469">
    <property type="entry name" value="SUN"/>
    <property type="match status" value="1"/>
</dbReference>
<feature type="compositionally biased region" description="Polar residues" evidence="5">
    <location>
        <begin position="74"/>
        <end position="103"/>
    </location>
</feature>
<comment type="caution">
    <text evidence="8">The sequence shown here is derived from an EMBL/GenBank/DDBJ whole genome shotgun (WGS) entry which is preliminary data.</text>
</comment>
<keyword evidence="2" id="KW-0812">Transmembrane</keyword>
<dbReference type="Gene3D" id="2.60.120.260">
    <property type="entry name" value="Galactose-binding domain-like"/>
    <property type="match status" value="1"/>
</dbReference>
<dbReference type="GO" id="GO:0012505">
    <property type="term" value="C:endomembrane system"/>
    <property type="evidence" value="ECO:0007669"/>
    <property type="project" value="UniProtKB-SubCell"/>
</dbReference>
<feature type="region of interest" description="Disordered" evidence="5">
    <location>
        <begin position="419"/>
        <end position="438"/>
    </location>
</feature>
<evidence type="ECO:0000256" key="5">
    <source>
        <dbReference type="SAM" id="MobiDB-lite"/>
    </source>
</evidence>
<evidence type="ECO:0000256" key="3">
    <source>
        <dbReference type="ARBA" id="ARBA00022989"/>
    </source>
</evidence>
<protein>
    <recommendedName>
        <fullName evidence="7">SUN domain-containing protein</fullName>
    </recommendedName>
</protein>
<dbReference type="GO" id="GO:0034975">
    <property type="term" value="P:protein folding in endoplasmic reticulum"/>
    <property type="evidence" value="ECO:0007669"/>
    <property type="project" value="TreeGrafter"/>
</dbReference>
<evidence type="ECO:0000259" key="7">
    <source>
        <dbReference type="PROSITE" id="PS51469"/>
    </source>
</evidence>
<dbReference type="InterPro" id="IPR045120">
    <property type="entry name" value="Suco/Slp1-like"/>
</dbReference>
<keyword evidence="6" id="KW-0732">Signal</keyword>
<reference evidence="8 9" key="1">
    <citation type="journal article" date="2023" name="IMA Fungus">
        <title>Comparative genomic study of the Penicillium genus elucidates a diverse pangenome and 15 lateral gene transfer events.</title>
        <authorList>
            <person name="Petersen C."/>
            <person name="Sorensen T."/>
            <person name="Nielsen M.R."/>
            <person name="Sondergaard T.E."/>
            <person name="Sorensen J.L."/>
            <person name="Fitzpatrick D.A."/>
            <person name="Frisvad J.C."/>
            <person name="Nielsen K.L."/>
        </authorList>
    </citation>
    <scope>NUCLEOTIDE SEQUENCE [LARGE SCALE GENOMIC DNA]</scope>
    <source>
        <strain evidence="8 9">IBT 29057</strain>
    </source>
</reference>
<evidence type="ECO:0000256" key="1">
    <source>
        <dbReference type="ARBA" id="ARBA00004308"/>
    </source>
</evidence>
<dbReference type="FunFam" id="2.60.120.260:FF:000082">
    <property type="entry name" value="Sad1/UNC domain protein"/>
    <property type="match status" value="1"/>
</dbReference>
<feature type="region of interest" description="Disordered" evidence="5">
    <location>
        <begin position="74"/>
        <end position="112"/>
    </location>
</feature>
<feature type="region of interest" description="Disordered" evidence="5">
    <location>
        <begin position="137"/>
        <end position="165"/>
    </location>
</feature>
<organism evidence="8 9">
    <name type="scientific">Penicillium hetheringtonii</name>
    <dbReference type="NCBI Taxonomy" id="911720"/>
    <lineage>
        <taxon>Eukaryota</taxon>
        <taxon>Fungi</taxon>
        <taxon>Dikarya</taxon>
        <taxon>Ascomycota</taxon>
        <taxon>Pezizomycotina</taxon>
        <taxon>Eurotiomycetes</taxon>
        <taxon>Eurotiomycetidae</taxon>
        <taxon>Eurotiales</taxon>
        <taxon>Aspergillaceae</taxon>
        <taxon>Penicillium</taxon>
    </lineage>
</organism>
<dbReference type="PANTHER" id="PTHR12953:SF0">
    <property type="entry name" value="SUN DOMAIN-CONTAINING OSSIFICATION FACTOR"/>
    <property type="match status" value="1"/>
</dbReference>
<proteinExistence type="predicted"/>
<feature type="compositionally biased region" description="Polar residues" evidence="5">
    <location>
        <begin position="745"/>
        <end position="759"/>
    </location>
</feature>
<keyword evidence="9" id="KW-1185">Reference proteome</keyword>
<dbReference type="Pfam" id="PF07738">
    <property type="entry name" value="Sad1_UNC"/>
    <property type="match status" value="1"/>
</dbReference>
<sequence>MVAARQGWKYHASIFTILLPALVAVLGAQASAQHTDDAATLDKVCHAINPWETEAELFLQPICLETRWGRGQELQSKSTLSEPVENNTTATGSTVTPAGSTEAATAPDTKQEHDADSLLDSASFLSFEDWKKQNLAKVGQSADNVGGNRRSVGVGKDTRRQPGINNALDSLGDDAEIELDFGGFGAESPEASPTAWGRRYRRNMRISWDGMEIRMTNSECKGSSSVLVENKDSYMLNECRAQNKFLILEMCDDILVDTVVLANYEFFSSIFHTFRVSVSDRYPAKPDQWKELGVYEARNTREVQAFAVENSLIWARYLRIEFLTHYGHEFYCPVSLIRIHGTTMMEEYKHDESHGQVEADTEDPLSTAQHIDAPVIEEVQPQVEEPASEVIKTEICPNPLTNTEAILLGLFVEQCSISESQPTQPAQNDTSITGRTTASNANDSAKAMATTPDASVPGAEPAPQDATVENTGKPTANPKEVQQNPPSESTRPTSTQPPSSNPTTQESFFKSVHKRLQMLESNSTLSLLYIEEQSRILRDAFNKVEKRQLSKTSNFLENLNVTVLNELKEFREQYDHVWKSVAFEFEHQRMRYHQEVHSLSAQLGVLADELVFQKRVTVIQSIMVMCCFALVLFSRGSVSNYMEFPRVQRMVARSYSLRSSSPIYASPSASPGSTRPTSSYRENAGHKRNLSDSSSSQDSPAGPDVAYIPPTPTSDVDQELGDDKKSTDQPRSPDSMSVPILGTPQYRSRSTPPVLNGHTTDLDLDGEEGMMSSEVQASRPSDEDPLQTS</sequence>
<keyword evidence="3" id="KW-1133">Transmembrane helix</keyword>
<gene>
    <name evidence="8" type="ORF">N7450_006121</name>
</gene>
<comment type="subcellular location">
    <subcellularLocation>
        <location evidence="1">Endomembrane system</location>
    </subcellularLocation>
</comment>
<feature type="region of interest" description="Disordered" evidence="5">
    <location>
        <begin position="443"/>
        <end position="506"/>
    </location>
</feature>
<dbReference type="InterPro" id="IPR012919">
    <property type="entry name" value="SUN_dom"/>
</dbReference>
<evidence type="ECO:0000313" key="8">
    <source>
        <dbReference type="EMBL" id="KAJ5586334.1"/>
    </source>
</evidence>
<feature type="compositionally biased region" description="Low complexity" evidence="5">
    <location>
        <begin position="484"/>
        <end position="506"/>
    </location>
</feature>
<accession>A0AAD6DJS1</accession>
<name>A0AAD6DJS1_9EURO</name>
<dbReference type="AlphaFoldDB" id="A0AAD6DJS1"/>
<evidence type="ECO:0000256" key="4">
    <source>
        <dbReference type="ARBA" id="ARBA00023136"/>
    </source>
</evidence>
<feature type="domain" description="SUN" evidence="7">
    <location>
        <begin position="185"/>
        <end position="344"/>
    </location>
</feature>
<dbReference type="EMBL" id="JAQJAC010000004">
    <property type="protein sequence ID" value="KAJ5586334.1"/>
    <property type="molecule type" value="Genomic_DNA"/>
</dbReference>
<dbReference type="PANTHER" id="PTHR12953">
    <property type="entry name" value="MEMBRANE PROTEIN CH1 RELATED"/>
    <property type="match status" value="1"/>
</dbReference>
<evidence type="ECO:0000256" key="2">
    <source>
        <dbReference type="ARBA" id="ARBA00022692"/>
    </source>
</evidence>
<feature type="region of interest" description="Disordered" evidence="5">
    <location>
        <begin position="662"/>
        <end position="789"/>
    </location>
</feature>
<feature type="chain" id="PRO_5042004505" description="SUN domain-containing protein" evidence="6">
    <location>
        <begin position="33"/>
        <end position="789"/>
    </location>
</feature>